<accession>A0ABR8YBP3</accession>
<dbReference type="InterPro" id="IPR033985">
    <property type="entry name" value="SusD-like_N"/>
</dbReference>
<sequence>MKLNFKTICFGALAACTFTACDLDTAPTTSLDADAVYKNTENADRVMRGVWNYIFNSGSTYASIGYGAIMMNDDFAGSDVVRTTSYGYSSSYNLTNGYGRGEINDVMWDMVYDPINNCNAVLANIDNIEGEQTEKDRIKGQAYATRGFLYMLLASHYSFAIDKDPNAVCVPIYTEPTSYDMAVTGKPASSVSEVYAQALADLKAGYDLIPTDYNRGSNATDQYKIDHTVVAGLLARTSLYAREWQEAYNYADEAMNLKNRYLMNETEYKSGFNNALNQEWMWGYSCTIDDNLPAYNFHFKDSTTPGSGYSCLNVDPYFKELFDDNDYRKGMFFWGPNAGYGEWTMLSSKFKFADVDNMLADIVMMRVAEMYLIKAEAAAHLPGKTSEAQSLLKELRDARMKPGYTAAEITATGDDLLKEIWLERRKELWGEGFALTDIIRNQQPVERKAWQHFVECTYNEHEDGSVTDKTPIVTETGDVIFADDKDEAYQSKYCVILQGHSTVKLPDGTDFVPNSKYYLFRITEQEELQNLNLYNDHPKLDIYR</sequence>
<dbReference type="Pfam" id="PF14322">
    <property type="entry name" value="SusD-like_3"/>
    <property type="match status" value="1"/>
</dbReference>
<dbReference type="RefSeq" id="WP_087210613.1">
    <property type="nucleotide sequence ID" value="NZ_JACSPP010000060.1"/>
</dbReference>
<dbReference type="PROSITE" id="PS51257">
    <property type="entry name" value="PROKAR_LIPOPROTEIN"/>
    <property type="match status" value="1"/>
</dbReference>
<feature type="domain" description="SusD-like N-terminal" evidence="8">
    <location>
        <begin position="102"/>
        <end position="235"/>
    </location>
</feature>
<keyword evidence="5" id="KW-0998">Cell outer membrane</keyword>
<evidence type="ECO:0000256" key="6">
    <source>
        <dbReference type="SAM" id="SignalP"/>
    </source>
</evidence>
<keyword evidence="3 6" id="KW-0732">Signal</keyword>
<evidence type="ECO:0000259" key="8">
    <source>
        <dbReference type="Pfam" id="PF14322"/>
    </source>
</evidence>
<evidence type="ECO:0000256" key="1">
    <source>
        <dbReference type="ARBA" id="ARBA00004442"/>
    </source>
</evidence>
<proteinExistence type="inferred from homology"/>
<protein>
    <submittedName>
        <fullName evidence="9">RagB/SusD family nutrient uptake outer membrane protein</fullName>
    </submittedName>
</protein>
<comment type="similarity">
    <text evidence="2">Belongs to the SusD family.</text>
</comment>
<evidence type="ECO:0000256" key="3">
    <source>
        <dbReference type="ARBA" id="ARBA00022729"/>
    </source>
</evidence>
<evidence type="ECO:0000313" key="9">
    <source>
        <dbReference type="EMBL" id="MBD8041620.1"/>
    </source>
</evidence>
<organism evidence="9 10">
    <name type="scientific">Phocaeicola intestinalis</name>
    <dbReference type="NCBI Taxonomy" id="2762212"/>
    <lineage>
        <taxon>Bacteria</taxon>
        <taxon>Pseudomonadati</taxon>
        <taxon>Bacteroidota</taxon>
        <taxon>Bacteroidia</taxon>
        <taxon>Bacteroidales</taxon>
        <taxon>Bacteroidaceae</taxon>
        <taxon>Phocaeicola</taxon>
    </lineage>
</organism>
<name>A0ABR8YBP3_9BACT</name>
<dbReference type="EMBL" id="JACSPP010000060">
    <property type="protein sequence ID" value="MBD8041620.1"/>
    <property type="molecule type" value="Genomic_DNA"/>
</dbReference>
<keyword evidence="4" id="KW-0472">Membrane</keyword>
<evidence type="ECO:0000256" key="2">
    <source>
        <dbReference type="ARBA" id="ARBA00006275"/>
    </source>
</evidence>
<evidence type="ECO:0000313" key="10">
    <source>
        <dbReference type="Proteomes" id="UP000620874"/>
    </source>
</evidence>
<dbReference type="Gene3D" id="1.25.40.390">
    <property type="match status" value="1"/>
</dbReference>
<dbReference type="SUPFAM" id="SSF48452">
    <property type="entry name" value="TPR-like"/>
    <property type="match status" value="1"/>
</dbReference>
<feature type="chain" id="PRO_5045361568" evidence="6">
    <location>
        <begin position="21"/>
        <end position="544"/>
    </location>
</feature>
<comment type="subcellular location">
    <subcellularLocation>
        <location evidence="1">Cell outer membrane</location>
    </subcellularLocation>
</comment>
<feature type="signal peptide" evidence="6">
    <location>
        <begin position="1"/>
        <end position="20"/>
    </location>
</feature>
<feature type="domain" description="RagB/SusD" evidence="7">
    <location>
        <begin position="354"/>
        <end position="457"/>
    </location>
</feature>
<evidence type="ECO:0000259" key="7">
    <source>
        <dbReference type="Pfam" id="PF07980"/>
    </source>
</evidence>
<evidence type="ECO:0000256" key="5">
    <source>
        <dbReference type="ARBA" id="ARBA00023237"/>
    </source>
</evidence>
<dbReference type="InterPro" id="IPR011990">
    <property type="entry name" value="TPR-like_helical_dom_sf"/>
</dbReference>
<dbReference type="CDD" id="cd08977">
    <property type="entry name" value="SusD"/>
    <property type="match status" value="1"/>
</dbReference>
<keyword evidence="10" id="KW-1185">Reference proteome</keyword>
<comment type="caution">
    <text evidence="9">The sequence shown here is derived from an EMBL/GenBank/DDBJ whole genome shotgun (WGS) entry which is preliminary data.</text>
</comment>
<evidence type="ECO:0000256" key="4">
    <source>
        <dbReference type="ARBA" id="ARBA00023136"/>
    </source>
</evidence>
<dbReference type="Pfam" id="PF07980">
    <property type="entry name" value="SusD_RagB"/>
    <property type="match status" value="1"/>
</dbReference>
<reference evidence="9 10" key="1">
    <citation type="submission" date="2020-08" db="EMBL/GenBank/DDBJ databases">
        <title>A Genomic Blueprint of the Chicken Gut Microbiome.</title>
        <authorList>
            <person name="Gilroy R."/>
            <person name="Ravi A."/>
            <person name="Getino M."/>
            <person name="Pursley I."/>
            <person name="Horton D.L."/>
            <person name="Alikhan N.-F."/>
            <person name="Baker D."/>
            <person name="Gharbi K."/>
            <person name="Hall N."/>
            <person name="Watson M."/>
            <person name="Adriaenssens E.M."/>
            <person name="Foster-Nyarko E."/>
            <person name="Jarju S."/>
            <person name="Secka A."/>
            <person name="Antonio M."/>
            <person name="Oren A."/>
            <person name="Chaudhuri R."/>
            <person name="La Ragione R.M."/>
            <person name="Hildebrand F."/>
            <person name="Pallen M.J."/>
        </authorList>
    </citation>
    <scope>NUCLEOTIDE SEQUENCE [LARGE SCALE GENOMIC DNA]</scope>
    <source>
        <strain evidence="9 10">Sa1CVN1</strain>
    </source>
</reference>
<dbReference type="Proteomes" id="UP000620874">
    <property type="component" value="Unassembled WGS sequence"/>
</dbReference>
<dbReference type="InterPro" id="IPR012944">
    <property type="entry name" value="SusD_RagB_dom"/>
</dbReference>
<gene>
    <name evidence="9" type="ORF">H9625_14470</name>
</gene>